<organism evidence="8 9">
    <name type="scientific">Gordonibacter urolithinfaciens</name>
    <dbReference type="NCBI Taxonomy" id="1335613"/>
    <lineage>
        <taxon>Bacteria</taxon>
        <taxon>Bacillati</taxon>
        <taxon>Actinomycetota</taxon>
        <taxon>Coriobacteriia</taxon>
        <taxon>Eggerthellales</taxon>
        <taxon>Eggerthellaceae</taxon>
        <taxon>Gordonibacter</taxon>
    </lineage>
</organism>
<evidence type="ECO:0000313" key="9">
    <source>
        <dbReference type="Proteomes" id="UP000468327"/>
    </source>
</evidence>
<reference evidence="8 9" key="1">
    <citation type="submission" date="2019-11" db="EMBL/GenBank/DDBJ databases">
        <title>Whole genome shotgun sequencing (WGS) data from Adlercreutzia equolifaciens ResAG-91, Eggerthella lenta MRI-F36, MRI-F37, MRI-F40, ResAG-49, ResAG-88, ResAG-121, ResAG-145, and Gordonibacter sp. ResAG-5, ResAG-26, ResAG-43, ResAG-50, ResAG-59.</title>
        <authorList>
            <person name="Stoll D.A."/>
            <person name="Danylec N."/>
            <person name="Franz C.M.A.P."/>
            <person name="Huch M."/>
        </authorList>
    </citation>
    <scope>NUCLEOTIDE SEQUENCE [LARGE SCALE GENOMIC DNA]</scope>
    <source>
        <strain evidence="8 9">ResAG-59</strain>
    </source>
</reference>
<evidence type="ECO:0000256" key="3">
    <source>
        <dbReference type="ARBA" id="ARBA00023125"/>
    </source>
</evidence>
<evidence type="ECO:0000256" key="4">
    <source>
        <dbReference type="PROSITE-ProRule" id="PRU00169"/>
    </source>
</evidence>
<dbReference type="GO" id="GO:0000976">
    <property type="term" value="F:transcription cis-regulatory region binding"/>
    <property type="evidence" value="ECO:0007669"/>
    <property type="project" value="TreeGrafter"/>
</dbReference>
<feature type="DNA-binding region" description="OmpR/PhoB-type" evidence="5">
    <location>
        <begin position="129"/>
        <end position="228"/>
    </location>
</feature>
<sequence>MLIDDDESLHVLMRRIVEDAGYAFCAAFDGEEGLTLLAGEKPDLLLLDVMMPGMNGFEVCRRMREDGRRIPIIFLSAKGDIVDKSIGFKAGGDDYVVKPFSPDELLLRIEAHLRRHKDDLAFAKAVNREGSATTGDLELFFNQYEARLHGRKVDLTAKEFEILALLAANPGQVFTRAQIFEHIWGVDSEVDESSITVFMRKIREKIEENPSQPQYLLTVWRVGYKFAERR</sequence>
<proteinExistence type="predicted"/>
<dbReference type="Pfam" id="PF00072">
    <property type="entry name" value="Response_reg"/>
    <property type="match status" value="1"/>
</dbReference>
<gene>
    <name evidence="8" type="ORF">GO738_00025</name>
</gene>
<dbReference type="PROSITE" id="PS50110">
    <property type="entry name" value="RESPONSE_REGULATORY"/>
    <property type="match status" value="1"/>
</dbReference>
<dbReference type="GO" id="GO:0032993">
    <property type="term" value="C:protein-DNA complex"/>
    <property type="evidence" value="ECO:0007669"/>
    <property type="project" value="TreeGrafter"/>
</dbReference>
<dbReference type="Gene3D" id="3.40.50.2300">
    <property type="match status" value="1"/>
</dbReference>
<evidence type="ECO:0000259" key="6">
    <source>
        <dbReference type="PROSITE" id="PS50110"/>
    </source>
</evidence>
<dbReference type="InterPro" id="IPR036388">
    <property type="entry name" value="WH-like_DNA-bd_sf"/>
</dbReference>
<dbReference type="PANTHER" id="PTHR48111">
    <property type="entry name" value="REGULATOR OF RPOS"/>
    <property type="match status" value="1"/>
</dbReference>
<dbReference type="SMART" id="SM00862">
    <property type="entry name" value="Trans_reg_C"/>
    <property type="match status" value="1"/>
</dbReference>
<dbReference type="FunFam" id="1.10.10.10:FF:000018">
    <property type="entry name" value="DNA-binding response regulator ResD"/>
    <property type="match status" value="1"/>
</dbReference>
<dbReference type="Gene3D" id="6.10.250.690">
    <property type="match status" value="1"/>
</dbReference>
<dbReference type="PANTHER" id="PTHR48111:SF40">
    <property type="entry name" value="PHOSPHATE REGULON TRANSCRIPTIONAL REGULATORY PROTEIN PHOB"/>
    <property type="match status" value="1"/>
</dbReference>
<dbReference type="InterPro" id="IPR011006">
    <property type="entry name" value="CheY-like_superfamily"/>
</dbReference>
<keyword evidence="9" id="KW-1185">Reference proteome</keyword>
<evidence type="ECO:0000256" key="2">
    <source>
        <dbReference type="ARBA" id="ARBA00023012"/>
    </source>
</evidence>
<evidence type="ECO:0000256" key="5">
    <source>
        <dbReference type="PROSITE-ProRule" id="PRU01091"/>
    </source>
</evidence>
<dbReference type="Pfam" id="PF00486">
    <property type="entry name" value="Trans_reg_C"/>
    <property type="match status" value="1"/>
</dbReference>
<dbReference type="CDD" id="cd17574">
    <property type="entry name" value="REC_OmpR"/>
    <property type="match status" value="1"/>
</dbReference>
<dbReference type="GO" id="GO:0000156">
    <property type="term" value="F:phosphorelay response regulator activity"/>
    <property type="evidence" value="ECO:0007669"/>
    <property type="project" value="TreeGrafter"/>
</dbReference>
<accession>A0A6N8IDA2</accession>
<dbReference type="Gene3D" id="1.10.10.10">
    <property type="entry name" value="Winged helix-like DNA-binding domain superfamily/Winged helix DNA-binding domain"/>
    <property type="match status" value="1"/>
</dbReference>
<feature type="domain" description="OmpR/PhoB-type" evidence="7">
    <location>
        <begin position="129"/>
        <end position="228"/>
    </location>
</feature>
<dbReference type="Proteomes" id="UP000468327">
    <property type="component" value="Unassembled WGS sequence"/>
</dbReference>
<keyword evidence="2" id="KW-0902">Two-component regulatory system</keyword>
<keyword evidence="3 5" id="KW-0238">DNA-binding</keyword>
<dbReference type="InterPro" id="IPR001867">
    <property type="entry name" value="OmpR/PhoB-type_DNA-bd"/>
</dbReference>
<dbReference type="InterPro" id="IPR016032">
    <property type="entry name" value="Sig_transdc_resp-reg_C-effctor"/>
</dbReference>
<dbReference type="SUPFAM" id="SSF46894">
    <property type="entry name" value="C-terminal effector domain of the bipartite response regulators"/>
    <property type="match status" value="1"/>
</dbReference>
<dbReference type="EMBL" id="WPOC01000001">
    <property type="protein sequence ID" value="MVN13758.1"/>
    <property type="molecule type" value="Genomic_DNA"/>
</dbReference>
<dbReference type="CDD" id="cd00383">
    <property type="entry name" value="trans_reg_C"/>
    <property type="match status" value="1"/>
</dbReference>
<name>A0A6N8IDA2_9ACTN</name>
<dbReference type="InterPro" id="IPR039420">
    <property type="entry name" value="WalR-like"/>
</dbReference>
<dbReference type="SUPFAM" id="SSF52172">
    <property type="entry name" value="CheY-like"/>
    <property type="match status" value="1"/>
</dbReference>
<dbReference type="InterPro" id="IPR001789">
    <property type="entry name" value="Sig_transdc_resp-reg_receiver"/>
</dbReference>
<feature type="domain" description="Response regulatory" evidence="6">
    <location>
        <begin position="1"/>
        <end position="113"/>
    </location>
</feature>
<dbReference type="PROSITE" id="PS51755">
    <property type="entry name" value="OMPR_PHOB"/>
    <property type="match status" value="1"/>
</dbReference>
<dbReference type="AlphaFoldDB" id="A0A6N8IDA2"/>
<comment type="caution">
    <text evidence="8">The sequence shown here is derived from an EMBL/GenBank/DDBJ whole genome shotgun (WGS) entry which is preliminary data.</text>
</comment>
<dbReference type="SMART" id="SM00448">
    <property type="entry name" value="REC"/>
    <property type="match status" value="1"/>
</dbReference>
<dbReference type="GO" id="GO:0006355">
    <property type="term" value="P:regulation of DNA-templated transcription"/>
    <property type="evidence" value="ECO:0007669"/>
    <property type="project" value="InterPro"/>
</dbReference>
<dbReference type="GO" id="GO:0005829">
    <property type="term" value="C:cytosol"/>
    <property type="evidence" value="ECO:0007669"/>
    <property type="project" value="TreeGrafter"/>
</dbReference>
<evidence type="ECO:0000256" key="1">
    <source>
        <dbReference type="ARBA" id="ARBA00022553"/>
    </source>
</evidence>
<keyword evidence="1 4" id="KW-0597">Phosphoprotein</keyword>
<evidence type="ECO:0000259" key="7">
    <source>
        <dbReference type="PROSITE" id="PS51755"/>
    </source>
</evidence>
<feature type="modified residue" description="4-aspartylphosphate" evidence="4">
    <location>
        <position position="48"/>
    </location>
</feature>
<protein>
    <submittedName>
        <fullName evidence="8">Response regulator</fullName>
    </submittedName>
</protein>
<evidence type="ECO:0000313" key="8">
    <source>
        <dbReference type="EMBL" id="MVN13758.1"/>
    </source>
</evidence>